<name>A0A833UV51_ACIBZ</name>
<evidence type="ECO:0000313" key="3">
    <source>
        <dbReference type="Proteomes" id="UP000490535"/>
    </source>
</evidence>
<organism evidence="2 3">
    <name type="scientific">Acinetobacter bereziniae</name>
    <name type="common">Acinetobacter genomosp. 10</name>
    <dbReference type="NCBI Taxonomy" id="106648"/>
    <lineage>
        <taxon>Bacteria</taxon>
        <taxon>Pseudomonadati</taxon>
        <taxon>Pseudomonadota</taxon>
        <taxon>Gammaproteobacteria</taxon>
        <taxon>Moraxellales</taxon>
        <taxon>Moraxellaceae</taxon>
        <taxon>Acinetobacter</taxon>
    </lineage>
</organism>
<protein>
    <submittedName>
        <fullName evidence="2">Uncharacterized protein</fullName>
    </submittedName>
</protein>
<evidence type="ECO:0000256" key="1">
    <source>
        <dbReference type="SAM" id="MobiDB-lite"/>
    </source>
</evidence>
<sequence length="62" mass="7407">MVQLIKKGGLRERANRSRKYSESENNIKTLDPHRYQTQEHLDETPTQYDDNKKTDSKENENQ</sequence>
<feature type="compositionally biased region" description="Basic and acidic residues" evidence="1">
    <location>
        <begin position="9"/>
        <end position="22"/>
    </location>
</feature>
<dbReference type="AlphaFoldDB" id="A0A833UV51"/>
<feature type="compositionally biased region" description="Basic and acidic residues" evidence="1">
    <location>
        <begin position="30"/>
        <end position="62"/>
    </location>
</feature>
<proteinExistence type="predicted"/>
<evidence type="ECO:0000313" key="2">
    <source>
        <dbReference type="EMBL" id="KAF1025150.1"/>
    </source>
</evidence>
<feature type="region of interest" description="Disordered" evidence="1">
    <location>
        <begin position="1"/>
        <end position="62"/>
    </location>
</feature>
<dbReference type="Proteomes" id="UP000490535">
    <property type="component" value="Unassembled WGS sequence"/>
</dbReference>
<gene>
    <name evidence="2" type="ORF">GAK29_02098</name>
</gene>
<reference evidence="3" key="1">
    <citation type="journal article" date="2020" name="MBio">
        <title>Horizontal gene transfer to a defensive symbiont with a reduced genome amongst a multipartite beetle microbiome.</title>
        <authorList>
            <person name="Waterworth S.C."/>
            <person name="Florez L.V."/>
            <person name="Rees E.R."/>
            <person name="Hertweck C."/>
            <person name="Kaltenpoth M."/>
            <person name="Kwan J.C."/>
        </authorList>
    </citation>
    <scope>NUCLEOTIDE SEQUENCE [LARGE SCALE GENOMIC DNA]</scope>
</reference>
<accession>A0A833UV51</accession>
<dbReference type="EMBL" id="WNDP01000045">
    <property type="protein sequence ID" value="KAF1025150.1"/>
    <property type="molecule type" value="Genomic_DNA"/>
</dbReference>
<comment type="caution">
    <text evidence="2">The sequence shown here is derived from an EMBL/GenBank/DDBJ whole genome shotgun (WGS) entry which is preliminary data.</text>
</comment>